<dbReference type="GO" id="GO:0070971">
    <property type="term" value="C:endoplasmic reticulum exit site"/>
    <property type="evidence" value="ECO:0007669"/>
    <property type="project" value="TreeGrafter"/>
</dbReference>
<evidence type="ECO:0000256" key="8">
    <source>
        <dbReference type="ARBA" id="ARBA00022892"/>
    </source>
</evidence>
<dbReference type="Gene3D" id="2.60.40.1670">
    <property type="entry name" value="beta-sandwich domain of Sec23/24"/>
    <property type="match status" value="1"/>
</dbReference>
<dbReference type="SUPFAM" id="SSF81811">
    <property type="entry name" value="Helical domain of Sec23/24"/>
    <property type="match status" value="1"/>
</dbReference>
<evidence type="ECO:0000259" key="15">
    <source>
        <dbReference type="Pfam" id="PF04811"/>
    </source>
</evidence>
<evidence type="ECO:0000256" key="1">
    <source>
        <dbReference type="ARBA" id="ARBA00004394"/>
    </source>
</evidence>
<dbReference type="InterPro" id="IPR012990">
    <property type="entry name" value="Beta-sandwich_Sec23_24"/>
</dbReference>
<feature type="compositionally biased region" description="Pro residues" evidence="12">
    <location>
        <begin position="143"/>
        <end position="176"/>
    </location>
</feature>
<evidence type="ECO:0000256" key="10">
    <source>
        <dbReference type="ARBA" id="ARBA00023034"/>
    </source>
</evidence>
<dbReference type="PANTHER" id="PTHR13803">
    <property type="entry name" value="SEC24-RELATED PROTEIN"/>
    <property type="match status" value="1"/>
</dbReference>
<dbReference type="InterPro" id="IPR036465">
    <property type="entry name" value="vWFA_dom_sf"/>
</dbReference>
<sequence>MSMQPPPFQPGQPYGQPPGAAMRPPGPGFPGGPAPGAYPAGQPGMPPGGMPMPAGGPGAAPRPGFPPGVIPPGMPPGAPGARPPFPGMQGPGAPGMQAPGMQAPGMQGPGMQGPGMPGPAPGPGIRPPGMPGSNPSSMGGAPPGMPGAPGMPPGAAPGPGMPGMPRPMMPPGAPGMGMPPPPGVPMAAPRPGMPMGMPPPPGVPGGSMGGAPPPGMPGGMPPPPGAPMGAPPAPSFGAPPPMTPGLTGPPPGMMPPGAYHGAPGMPPGKFDPYGMQNVAEHFESLTIGAPGPGQAEGVDLLALPRPTGEQLGIAMSAQPVPDPGNCSPDNMRLTVAGIPNSTSLRSRWPLPIGLVVHPMADEAYGRSVPVVNLGSAGIVRCRSCRTYMNPFVQWTDAGRRYKCNVCGLLNEIPVEYFCNLDQNGRRKDADERPELSQGTVEYIASADYMVRPPMPPVFFFVMDVSYSAVASGMLAATCRSIKSCLDSLPGDERTLVGFLTFDSTLHFYNLKSSMSAPQMMVVTELDDPFVPLPDDLLVNKADSRAVIDALLDSLPNTFASNSIVESATGPALQAAFMVMNHIGGKLLLFQSSVPSLGVGRVKNRENPALYGTEREPTLRNPEDSFFKRYAAECSRVQITVDVFAFSLQYMDLASLAAVPRYTCGEIYYYPGFNAARDGLKLEAEVRHNLVRPTAWEAVMRIRCSKRLRISSFHGHFFNRSTDLLALPTCDPDKAFAVQIAHEENMLTSNVAYVQCALLYTSSGGERRIRVHTMVVPIVSELSDLYKGADGAALAALNAKLSVEKSLMSRLDESRSSVQARLAAALKEFRLMNASSIRQTNKLVYPETLRYLPLWSLGTMKSAALRGGAKDVNPDERIAIGHFIMQASVEALCRLVYPHLYPLHDPSGPWGMEDAGGGVALPPTVPLAHNWLQEGGAYLLDNGRMFVLWLGRAVSKEWSMEVLGTDIHTVADPSQLSVEPPREGALSRRINNVLSRLRAGRPIYQQCFIVRQGSPMEMHMLPYLVEDRTQTTPSYADFMLLLHKSVMSK</sequence>
<dbReference type="Pfam" id="PF04810">
    <property type="entry name" value="zf-Sec23_Sec24"/>
    <property type="match status" value="1"/>
</dbReference>
<dbReference type="InterPro" id="IPR036174">
    <property type="entry name" value="Znf_Sec23_Sec24_sf"/>
</dbReference>
<feature type="compositionally biased region" description="Low complexity" evidence="12">
    <location>
        <begin position="94"/>
        <end position="106"/>
    </location>
</feature>
<dbReference type="Pfam" id="PF04811">
    <property type="entry name" value="Sec23_trunk"/>
    <property type="match status" value="1"/>
</dbReference>
<feature type="compositionally biased region" description="Pro residues" evidence="12">
    <location>
        <begin position="116"/>
        <end position="130"/>
    </location>
</feature>
<protein>
    <submittedName>
        <fullName evidence="18">Uncharacterized protein</fullName>
    </submittedName>
</protein>
<dbReference type="GO" id="GO:0000139">
    <property type="term" value="C:Golgi membrane"/>
    <property type="evidence" value="ECO:0007669"/>
    <property type="project" value="UniProtKB-SubCell"/>
</dbReference>
<feature type="region of interest" description="Disordered" evidence="12">
    <location>
        <begin position="198"/>
        <end position="259"/>
    </location>
</feature>
<dbReference type="Pfam" id="PF08033">
    <property type="entry name" value="Sec23_BS"/>
    <property type="match status" value="1"/>
</dbReference>
<dbReference type="InterPro" id="IPR041742">
    <property type="entry name" value="Sec24-like_trunk_dom"/>
</dbReference>
<evidence type="ECO:0000256" key="3">
    <source>
        <dbReference type="ARBA" id="ARBA00004586"/>
    </source>
</evidence>
<evidence type="ECO:0000313" key="18">
    <source>
        <dbReference type="EMBL" id="CAD9652209.1"/>
    </source>
</evidence>
<keyword evidence="6" id="KW-0963">Cytoplasm</keyword>
<feature type="compositionally biased region" description="Pro residues" evidence="12">
    <location>
        <begin position="63"/>
        <end position="86"/>
    </location>
</feature>
<dbReference type="GO" id="GO:0006886">
    <property type="term" value="P:intracellular protein transport"/>
    <property type="evidence" value="ECO:0007669"/>
    <property type="project" value="InterPro"/>
</dbReference>
<feature type="compositionally biased region" description="Pro residues" evidence="12">
    <location>
        <begin position="211"/>
        <end position="254"/>
    </location>
</feature>
<dbReference type="GO" id="GO:0000149">
    <property type="term" value="F:SNARE binding"/>
    <property type="evidence" value="ECO:0007669"/>
    <property type="project" value="TreeGrafter"/>
</dbReference>
<dbReference type="InterPro" id="IPR006896">
    <property type="entry name" value="Sec23/24_trunk_dom"/>
</dbReference>
<dbReference type="GO" id="GO:0030127">
    <property type="term" value="C:COPII vesicle coat"/>
    <property type="evidence" value="ECO:0007669"/>
    <property type="project" value="InterPro"/>
</dbReference>
<dbReference type="InterPro" id="IPR050550">
    <property type="entry name" value="SEC23_SEC24_subfamily"/>
</dbReference>
<dbReference type="Pfam" id="PF04815">
    <property type="entry name" value="Sec23_helical"/>
    <property type="match status" value="1"/>
</dbReference>
<dbReference type="GO" id="GO:0005789">
    <property type="term" value="C:endoplasmic reticulum membrane"/>
    <property type="evidence" value="ECO:0007669"/>
    <property type="project" value="UniProtKB-SubCell"/>
</dbReference>
<organism evidence="18">
    <name type="scientific">Chlamydomonas chlamydogama</name>
    <dbReference type="NCBI Taxonomy" id="225041"/>
    <lineage>
        <taxon>Eukaryota</taxon>
        <taxon>Viridiplantae</taxon>
        <taxon>Chlorophyta</taxon>
        <taxon>core chlorophytes</taxon>
        <taxon>Chlorophyceae</taxon>
        <taxon>CS clade</taxon>
        <taxon>Chlamydomonadales</taxon>
        <taxon>Chlamydomonadaceae</taxon>
        <taxon>Chlamydomonas</taxon>
    </lineage>
</organism>
<feature type="domain" description="Sec23/Sec24 beta-sandwich" evidence="17">
    <location>
        <begin position="694"/>
        <end position="777"/>
    </location>
</feature>
<evidence type="ECO:0000256" key="2">
    <source>
        <dbReference type="ARBA" id="ARBA00004496"/>
    </source>
</evidence>
<accession>A0A7S2VW33</accession>
<dbReference type="CDD" id="cd01479">
    <property type="entry name" value="Sec24-like"/>
    <property type="match status" value="1"/>
</dbReference>
<feature type="domain" description="Sec23/Sec24 helical" evidence="16">
    <location>
        <begin position="790"/>
        <end position="892"/>
    </location>
</feature>
<feature type="domain" description="Zinc finger Sec23/Sec24-type" evidence="14">
    <location>
        <begin position="378"/>
        <end position="416"/>
    </location>
</feature>
<feature type="region of interest" description="Disordered" evidence="12">
    <location>
        <begin position="1"/>
        <end position="176"/>
    </location>
</feature>
<evidence type="ECO:0000256" key="7">
    <source>
        <dbReference type="ARBA" id="ARBA00022824"/>
    </source>
</evidence>
<keyword evidence="9" id="KW-0653">Protein transport</keyword>
<comment type="subcellular location">
    <subcellularLocation>
        <location evidence="2">Cytoplasm</location>
    </subcellularLocation>
    <subcellularLocation>
        <location evidence="3">Endoplasmic reticulum membrane</location>
    </subcellularLocation>
    <subcellularLocation>
        <location evidence="1">Golgi apparatus membrane</location>
    </subcellularLocation>
</comment>
<dbReference type="Gene3D" id="3.40.20.10">
    <property type="entry name" value="Severin"/>
    <property type="match status" value="1"/>
</dbReference>
<keyword evidence="8" id="KW-0931">ER-Golgi transport</keyword>
<dbReference type="SUPFAM" id="SSF82919">
    <property type="entry name" value="Zn-finger domain of Sec23/24"/>
    <property type="match status" value="1"/>
</dbReference>
<feature type="compositionally biased region" description="Low complexity" evidence="12">
    <location>
        <begin position="11"/>
        <end position="23"/>
    </location>
</feature>
<evidence type="ECO:0000259" key="14">
    <source>
        <dbReference type="Pfam" id="PF04810"/>
    </source>
</evidence>
<dbReference type="Gene3D" id="3.40.50.410">
    <property type="entry name" value="von Willebrand factor, type A domain"/>
    <property type="match status" value="1"/>
</dbReference>
<evidence type="ECO:0000256" key="11">
    <source>
        <dbReference type="ARBA" id="ARBA00023136"/>
    </source>
</evidence>
<evidence type="ECO:0000256" key="6">
    <source>
        <dbReference type="ARBA" id="ARBA00022490"/>
    </source>
</evidence>
<dbReference type="Pfam" id="PF00626">
    <property type="entry name" value="Gelsolin"/>
    <property type="match status" value="1"/>
</dbReference>
<feature type="domain" description="Gelsolin-like" evidence="13">
    <location>
        <begin position="919"/>
        <end position="954"/>
    </location>
</feature>
<dbReference type="GO" id="GO:0008270">
    <property type="term" value="F:zinc ion binding"/>
    <property type="evidence" value="ECO:0007669"/>
    <property type="project" value="InterPro"/>
</dbReference>
<evidence type="ECO:0000259" key="17">
    <source>
        <dbReference type="Pfam" id="PF08033"/>
    </source>
</evidence>
<dbReference type="AlphaFoldDB" id="A0A7S2VW33"/>
<keyword evidence="7" id="KW-0256">Endoplasmic reticulum</keyword>
<evidence type="ECO:0000256" key="9">
    <source>
        <dbReference type="ARBA" id="ARBA00022927"/>
    </source>
</evidence>
<dbReference type="EMBL" id="HBHD01001613">
    <property type="protein sequence ID" value="CAD9652209.1"/>
    <property type="molecule type" value="Transcribed_RNA"/>
</dbReference>
<dbReference type="GO" id="GO:0090110">
    <property type="term" value="P:COPII-coated vesicle cargo loading"/>
    <property type="evidence" value="ECO:0007669"/>
    <property type="project" value="TreeGrafter"/>
</dbReference>
<name>A0A7S2VW33_9CHLO</name>
<dbReference type="Gene3D" id="2.30.30.380">
    <property type="entry name" value="Zn-finger domain of Sec23/24"/>
    <property type="match status" value="1"/>
</dbReference>
<dbReference type="SUPFAM" id="SSF81995">
    <property type="entry name" value="beta-sandwich domain of Sec23/24"/>
    <property type="match status" value="1"/>
</dbReference>
<evidence type="ECO:0000256" key="12">
    <source>
        <dbReference type="SAM" id="MobiDB-lite"/>
    </source>
</evidence>
<keyword evidence="10" id="KW-0333">Golgi apparatus</keyword>
<dbReference type="SUPFAM" id="SSF53300">
    <property type="entry name" value="vWA-like"/>
    <property type="match status" value="1"/>
</dbReference>
<evidence type="ECO:0000256" key="4">
    <source>
        <dbReference type="ARBA" id="ARBA00008334"/>
    </source>
</evidence>
<gene>
    <name evidence="18" type="ORF">CCHL1392_LOCUS884</name>
</gene>
<dbReference type="PANTHER" id="PTHR13803:SF39">
    <property type="entry name" value="SECRETORY 24AB, ISOFORM A"/>
    <property type="match status" value="1"/>
</dbReference>
<dbReference type="InterPro" id="IPR006895">
    <property type="entry name" value="Znf_Sec23_Sec24"/>
</dbReference>
<evidence type="ECO:0000259" key="16">
    <source>
        <dbReference type="Pfam" id="PF04815"/>
    </source>
</evidence>
<evidence type="ECO:0000256" key="5">
    <source>
        <dbReference type="ARBA" id="ARBA00022448"/>
    </source>
</evidence>
<proteinExistence type="inferred from homology"/>
<dbReference type="InterPro" id="IPR007123">
    <property type="entry name" value="Gelsolin-like_dom"/>
</dbReference>
<keyword evidence="11" id="KW-0472">Membrane</keyword>
<dbReference type="InterPro" id="IPR036175">
    <property type="entry name" value="Sec23/24_helical_dom_sf"/>
</dbReference>
<dbReference type="InterPro" id="IPR006900">
    <property type="entry name" value="Sec23/24_helical_dom"/>
</dbReference>
<comment type="similarity">
    <text evidence="4">Belongs to the SEC23/SEC24 family. SEC24 subfamily.</text>
</comment>
<dbReference type="InterPro" id="IPR036180">
    <property type="entry name" value="Gelsolin-like_dom_sf"/>
</dbReference>
<feature type="compositionally biased region" description="Pro residues" evidence="12">
    <location>
        <begin position="24"/>
        <end position="33"/>
    </location>
</feature>
<dbReference type="SUPFAM" id="SSF82754">
    <property type="entry name" value="C-terminal, gelsolin-like domain of Sec23/24"/>
    <property type="match status" value="1"/>
</dbReference>
<keyword evidence="5" id="KW-0813">Transport</keyword>
<reference evidence="18" key="1">
    <citation type="submission" date="2021-01" db="EMBL/GenBank/DDBJ databases">
        <authorList>
            <person name="Corre E."/>
            <person name="Pelletier E."/>
            <person name="Niang G."/>
            <person name="Scheremetjew M."/>
            <person name="Finn R."/>
            <person name="Kale V."/>
            <person name="Holt S."/>
            <person name="Cochrane G."/>
            <person name="Meng A."/>
            <person name="Brown T."/>
            <person name="Cohen L."/>
        </authorList>
    </citation>
    <scope>NUCLEOTIDE SEQUENCE</scope>
    <source>
        <strain evidence="18">SAG 11-48b</strain>
    </source>
</reference>
<evidence type="ECO:0000259" key="13">
    <source>
        <dbReference type="Pfam" id="PF00626"/>
    </source>
</evidence>
<dbReference type="Gene3D" id="1.20.120.730">
    <property type="entry name" value="Sec23/Sec24 helical domain"/>
    <property type="match status" value="1"/>
</dbReference>
<feature type="compositionally biased region" description="Low complexity" evidence="12">
    <location>
        <begin position="131"/>
        <end position="140"/>
    </location>
</feature>
<feature type="compositionally biased region" description="Pro residues" evidence="12">
    <location>
        <begin position="1"/>
        <end position="10"/>
    </location>
</feature>
<dbReference type="InterPro" id="IPR029006">
    <property type="entry name" value="ADF-H/Gelsolin-like_dom_sf"/>
</dbReference>
<feature type="domain" description="Sec23/Sec24 trunk" evidence="15">
    <location>
        <begin position="453"/>
        <end position="688"/>
    </location>
</feature>